<feature type="transmembrane region" description="Helical" evidence="7">
    <location>
        <begin position="312"/>
        <end position="333"/>
    </location>
</feature>
<feature type="transmembrane region" description="Helical" evidence="7">
    <location>
        <begin position="82"/>
        <end position="102"/>
    </location>
</feature>
<name>A0ABW4B181_9GAMM</name>
<dbReference type="PANTHER" id="PTHR31585:SF0">
    <property type="entry name" value="FOLATE-BIOPTERIN TRANSPORTER 1, CHLOROPLASTIC"/>
    <property type="match status" value="1"/>
</dbReference>
<feature type="transmembrane region" description="Helical" evidence="7">
    <location>
        <begin position="345"/>
        <end position="364"/>
    </location>
</feature>
<evidence type="ECO:0000256" key="4">
    <source>
        <dbReference type="ARBA" id="ARBA00022692"/>
    </source>
</evidence>
<feature type="transmembrane region" description="Helical" evidence="7">
    <location>
        <begin position="26"/>
        <end position="45"/>
    </location>
</feature>
<organism evidence="8 9">
    <name type="scientific">Rhodanobacter aciditrophus</name>
    <dbReference type="NCBI Taxonomy" id="1623218"/>
    <lineage>
        <taxon>Bacteria</taxon>
        <taxon>Pseudomonadati</taxon>
        <taxon>Pseudomonadota</taxon>
        <taxon>Gammaproteobacteria</taxon>
        <taxon>Lysobacterales</taxon>
        <taxon>Rhodanobacteraceae</taxon>
        <taxon>Rhodanobacter</taxon>
    </lineage>
</organism>
<keyword evidence="3" id="KW-0813">Transport</keyword>
<dbReference type="Pfam" id="PF03092">
    <property type="entry name" value="BT1"/>
    <property type="match status" value="1"/>
</dbReference>
<evidence type="ECO:0000256" key="7">
    <source>
        <dbReference type="SAM" id="Phobius"/>
    </source>
</evidence>
<dbReference type="EMBL" id="JBHTMN010000012">
    <property type="protein sequence ID" value="MFD1383957.1"/>
    <property type="molecule type" value="Genomic_DNA"/>
</dbReference>
<gene>
    <name evidence="8" type="ORF">ACFQ45_11280</name>
</gene>
<keyword evidence="5 7" id="KW-1133">Transmembrane helix</keyword>
<evidence type="ECO:0000256" key="2">
    <source>
        <dbReference type="ARBA" id="ARBA00007015"/>
    </source>
</evidence>
<comment type="similarity">
    <text evidence="2">Belongs to the major facilitator superfamily. Folate-biopterin transporter (TC 2.A.71) family.</text>
</comment>
<evidence type="ECO:0000256" key="6">
    <source>
        <dbReference type="ARBA" id="ARBA00023136"/>
    </source>
</evidence>
<feature type="transmembrane region" description="Helical" evidence="7">
    <location>
        <begin position="122"/>
        <end position="141"/>
    </location>
</feature>
<evidence type="ECO:0008006" key="10">
    <source>
        <dbReference type="Google" id="ProtNLM"/>
    </source>
</evidence>
<dbReference type="Gene3D" id="1.20.1250.20">
    <property type="entry name" value="MFS general substrate transporter like domains"/>
    <property type="match status" value="1"/>
</dbReference>
<dbReference type="RefSeq" id="WP_377367720.1">
    <property type="nucleotide sequence ID" value="NZ_JBHTMN010000012.1"/>
</dbReference>
<feature type="transmembrane region" description="Helical" evidence="7">
    <location>
        <begin position="174"/>
        <end position="195"/>
    </location>
</feature>
<proteinExistence type="inferred from homology"/>
<feature type="transmembrane region" description="Helical" evidence="7">
    <location>
        <begin position="51"/>
        <end position="70"/>
    </location>
</feature>
<dbReference type="Proteomes" id="UP001597059">
    <property type="component" value="Unassembled WGS sequence"/>
</dbReference>
<evidence type="ECO:0000313" key="9">
    <source>
        <dbReference type="Proteomes" id="UP001597059"/>
    </source>
</evidence>
<feature type="transmembrane region" description="Helical" evidence="7">
    <location>
        <begin position="498"/>
        <end position="517"/>
    </location>
</feature>
<dbReference type="InterPro" id="IPR036259">
    <property type="entry name" value="MFS_trans_sf"/>
</dbReference>
<feature type="transmembrane region" description="Helical" evidence="7">
    <location>
        <begin position="376"/>
        <end position="398"/>
    </location>
</feature>
<evidence type="ECO:0000256" key="3">
    <source>
        <dbReference type="ARBA" id="ARBA00022448"/>
    </source>
</evidence>
<feature type="transmembrane region" description="Helical" evidence="7">
    <location>
        <begin position="256"/>
        <end position="277"/>
    </location>
</feature>
<protein>
    <recommendedName>
        <fullName evidence="10">BT1 family protein</fullName>
    </recommendedName>
</protein>
<keyword evidence="6 7" id="KW-0472">Membrane</keyword>
<sequence>MDLLKKCVGLFTHLAKEMRWSYVPPLMVYFAFGVSGFTSIIESFYVKQELALSADFLAALSFWVIIPWSLKIPIGHMVDLFWRWKSTFVFIGAGFMTASILIMVGLTGNPQWMTAIWSLEKWYILGALLAPVGFVLQDVVADAMTIEAVPTTDENGNELPEEQLRYMHVTMQTLGRIAIMGGITLVSGIGGWLASVYSYHWMYTISLVVPLISVSGVFLGFWFKNKQAKDLRFNGVEESRIKEILHESQQKVTANWWILGGSAVYVVLVVGIGLSSFALDKEVVFIGSLAIIGFLVKKLIQDLPKEKQTQLVAMACIIFVFRATPASGAGAYWWQIDTLAFDESFMGTLSQIASVLSIIGMFMLREWMQSRPMHYFVVFLSLIGFVLSLPTIGMYYGLHEWTAANLGFGAKTIAIIDTVAGSPFGQVAMIPLLAWIAQEAPKHLKATYFAVMAGFTNLTLSASSLGTKYLNQIFTVTREVRENGVVIVSQDYSEVGSLMITVAILSLVIPILVVYLLRKKI</sequence>
<evidence type="ECO:0000256" key="1">
    <source>
        <dbReference type="ARBA" id="ARBA00004141"/>
    </source>
</evidence>
<dbReference type="InterPro" id="IPR039309">
    <property type="entry name" value="BT1"/>
</dbReference>
<comment type="caution">
    <text evidence="8">The sequence shown here is derived from an EMBL/GenBank/DDBJ whole genome shotgun (WGS) entry which is preliminary data.</text>
</comment>
<feature type="transmembrane region" description="Helical" evidence="7">
    <location>
        <begin position="448"/>
        <end position="466"/>
    </location>
</feature>
<keyword evidence="4 7" id="KW-0812">Transmembrane</keyword>
<accession>A0ABW4B181</accession>
<comment type="subcellular location">
    <subcellularLocation>
        <location evidence="1">Membrane</location>
        <topology evidence="1">Multi-pass membrane protein</topology>
    </subcellularLocation>
</comment>
<dbReference type="PANTHER" id="PTHR31585">
    <property type="entry name" value="FOLATE-BIOPTERIN TRANSPORTER 1, CHLOROPLASTIC"/>
    <property type="match status" value="1"/>
</dbReference>
<reference evidence="9" key="1">
    <citation type="journal article" date="2019" name="Int. J. Syst. Evol. Microbiol.">
        <title>The Global Catalogue of Microorganisms (GCM) 10K type strain sequencing project: providing services to taxonomists for standard genome sequencing and annotation.</title>
        <authorList>
            <consortium name="The Broad Institute Genomics Platform"/>
            <consortium name="The Broad Institute Genome Sequencing Center for Infectious Disease"/>
            <person name="Wu L."/>
            <person name="Ma J."/>
        </authorList>
    </citation>
    <scope>NUCLEOTIDE SEQUENCE [LARGE SCALE GENOMIC DNA]</scope>
    <source>
        <strain evidence="9">JCM 30774</strain>
    </source>
</reference>
<feature type="transmembrane region" description="Helical" evidence="7">
    <location>
        <begin position="201"/>
        <end position="223"/>
    </location>
</feature>
<evidence type="ECO:0000313" key="8">
    <source>
        <dbReference type="EMBL" id="MFD1383957.1"/>
    </source>
</evidence>
<evidence type="ECO:0000256" key="5">
    <source>
        <dbReference type="ARBA" id="ARBA00022989"/>
    </source>
</evidence>
<feature type="transmembrane region" description="Helical" evidence="7">
    <location>
        <begin position="283"/>
        <end position="300"/>
    </location>
</feature>
<feature type="transmembrane region" description="Helical" evidence="7">
    <location>
        <begin position="413"/>
        <end position="436"/>
    </location>
</feature>
<keyword evidence="9" id="KW-1185">Reference proteome</keyword>
<dbReference type="SUPFAM" id="SSF103473">
    <property type="entry name" value="MFS general substrate transporter"/>
    <property type="match status" value="1"/>
</dbReference>